<dbReference type="GO" id="GO:0030151">
    <property type="term" value="F:molybdenum ion binding"/>
    <property type="evidence" value="ECO:0007669"/>
    <property type="project" value="InterPro"/>
</dbReference>
<dbReference type="PROSITE" id="PS51340">
    <property type="entry name" value="MOSC"/>
    <property type="match status" value="1"/>
</dbReference>
<dbReference type="Pfam" id="PF03476">
    <property type="entry name" value="MOSC_N"/>
    <property type="match status" value="1"/>
</dbReference>
<accession>A0AAU9JFD7</accession>
<dbReference type="InterPro" id="IPR005302">
    <property type="entry name" value="MoCF_Sase_C"/>
</dbReference>
<feature type="domain" description="MOSC" evidence="1">
    <location>
        <begin position="138"/>
        <end position="302"/>
    </location>
</feature>
<sequence length="316" mass="36507">MDWWVWATIISILAVFYIVKKRRTIIVTDIIFYPIKSCQGIHLNIAEIGESGIVMDREWAILDEKDNIVDQKLNPNLARLKPSIINDKDSCPQFLVLSYPKFQDFALKINENKVSSIFEVDLEEMKGEVLDEGPEVARWLSEVFGKDYRLCKLIRQRDLSDHPNYGNLEEGEFKLSFNCEGQFLITSEESLQYMLQSLSEDKRGLFDMDSFRPNIVVKNCQPFEEDNWGNFEIDGVKFSGVRLCDRCRMTTMHKDTLQQDPKFEPVTTMRRIHGSGIKAFFGLLAVKRNTGIIRKNSVLTVKSIQKRTDASVSPFK</sequence>
<evidence type="ECO:0000313" key="3">
    <source>
        <dbReference type="Proteomes" id="UP001162131"/>
    </source>
</evidence>
<dbReference type="GO" id="GO:0030170">
    <property type="term" value="F:pyridoxal phosphate binding"/>
    <property type="evidence" value="ECO:0007669"/>
    <property type="project" value="InterPro"/>
</dbReference>
<dbReference type="PANTHER" id="PTHR14237:SF19">
    <property type="entry name" value="MITOCHONDRIAL AMIDOXIME REDUCING COMPONENT 1"/>
    <property type="match status" value="1"/>
</dbReference>
<proteinExistence type="predicted"/>
<dbReference type="Pfam" id="PF03473">
    <property type="entry name" value="MOSC"/>
    <property type="match status" value="1"/>
</dbReference>
<dbReference type="SUPFAM" id="SSF50800">
    <property type="entry name" value="PK beta-barrel domain-like"/>
    <property type="match status" value="1"/>
</dbReference>
<dbReference type="GO" id="GO:0003824">
    <property type="term" value="F:catalytic activity"/>
    <property type="evidence" value="ECO:0007669"/>
    <property type="project" value="InterPro"/>
</dbReference>
<dbReference type="SUPFAM" id="SSF141673">
    <property type="entry name" value="MOSC N-terminal domain-like"/>
    <property type="match status" value="1"/>
</dbReference>
<gene>
    <name evidence="2" type="ORF">BSTOLATCC_MIC34813</name>
</gene>
<dbReference type="InterPro" id="IPR005303">
    <property type="entry name" value="MOCOS_middle"/>
</dbReference>
<organism evidence="2 3">
    <name type="scientific">Blepharisma stoltei</name>
    <dbReference type="NCBI Taxonomy" id="1481888"/>
    <lineage>
        <taxon>Eukaryota</taxon>
        <taxon>Sar</taxon>
        <taxon>Alveolata</taxon>
        <taxon>Ciliophora</taxon>
        <taxon>Postciliodesmatophora</taxon>
        <taxon>Heterotrichea</taxon>
        <taxon>Heterotrichida</taxon>
        <taxon>Blepharismidae</taxon>
        <taxon>Blepharisma</taxon>
    </lineage>
</organism>
<name>A0AAU9JFD7_9CILI</name>
<protein>
    <recommendedName>
        <fullName evidence="1">MOSC domain-containing protein</fullName>
    </recommendedName>
</protein>
<dbReference type="Proteomes" id="UP001162131">
    <property type="component" value="Unassembled WGS sequence"/>
</dbReference>
<dbReference type="AlphaFoldDB" id="A0AAU9JFD7"/>
<reference evidence="2" key="1">
    <citation type="submission" date="2021-09" db="EMBL/GenBank/DDBJ databases">
        <authorList>
            <consortium name="AG Swart"/>
            <person name="Singh M."/>
            <person name="Singh A."/>
            <person name="Seah K."/>
            <person name="Emmerich C."/>
        </authorList>
    </citation>
    <scope>NUCLEOTIDE SEQUENCE</scope>
    <source>
        <strain evidence="2">ATCC30299</strain>
    </source>
</reference>
<dbReference type="InterPro" id="IPR011037">
    <property type="entry name" value="Pyrv_Knase-like_insert_dom_sf"/>
</dbReference>
<dbReference type="PANTHER" id="PTHR14237">
    <property type="entry name" value="MOLYBDOPTERIN COFACTOR SULFURASE MOSC"/>
    <property type="match status" value="1"/>
</dbReference>
<keyword evidence="3" id="KW-1185">Reference proteome</keyword>
<evidence type="ECO:0000259" key="1">
    <source>
        <dbReference type="PROSITE" id="PS51340"/>
    </source>
</evidence>
<dbReference type="EMBL" id="CAJZBQ010000035">
    <property type="protein sequence ID" value="CAG9323777.1"/>
    <property type="molecule type" value="Genomic_DNA"/>
</dbReference>
<evidence type="ECO:0000313" key="2">
    <source>
        <dbReference type="EMBL" id="CAG9323777.1"/>
    </source>
</evidence>
<comment type="caution">
    <text evidence="2">The sequence shown here is derived from an EMBL/GenBank/DDBJ whole genome shotgun (WGS) entry which is preliminary data.</text>
</comment>